<sequence length="275" mass="31645">MKNRKAEKLRNEFDKGFHEGFTLTDILKRQWRLGNLIGRGGFGNVYTVFPCDSSQVSEYKISDFSAKIEPHSNGPLFTEVAFYQRVATQEKISNWCSKKGLKFLGIPPYLSTGCDKTNKPHRFIILARLGLNVENIWQEMNKNFSTSTIYQIGYRLLECLEYIHQFGYSHGDIKTSNLMTGYNDDLTNCRIYLMDFGLACSFMNKSIHKQYKEDPKRRHDGTIEYTSLDAHNGVAVSRRGDLVNLGFVILHLLQGDLPWISLISDKEKVLFEKSM</sequence>
<feature type="domain" description="Protein kinase" evidence="2">
    <location>
        <begin position="31"/>
        <end position="275"/>
    </location>
</feature>
<keyword evidence="3" id="KW-0418">Kinase</keyword>
<reference evidence="3" key="1">
    <citation type="submission" date="2018-11" db="EMBL/GenBank/DDBJ databases">
        <title>Henneguya salminicola genome and transcriptome.</title>
        <authorList>
            <person name="Yahalomi D."/>
            <person name="Atkinson S.D."/>
            <person name="Neuhof M."/>
            <person name="Chang E.S."/>
            <person name="Philippe H."/>
            <person name="Cartwright P."/>
            <person name="Bartholomew J.L."/>
            <person name="Huchon D."/>
        </authorList>
    </citation>
    <scope>NUCLEOTIDE SEQUENCE</scope>
    <source>
        <strain evidence="3">Hz1</strain>
        <tissue evidence="3">Whole</tissue>
    </source>
</reference>
<dbReference type="PANTHER" id="PTHR11909">
    <property type="entry name" value="CASEIN KINASE-RELATED"/>
    <property type="match status" value="1"/>
</dbReference>
<dbReference type="GO" id="GO:0005524">
    <property type="term" value="F:ATP binding"/>
    <property type="evidence" value="ECO:0007669"/>
    <property type="project" value="InterPro"/>
</dbReference>
<name>A0A6G3MF69_HENSL</name>
<protein>
    <recommendedName>
        <fullName evidence="1">non-specific serine/threonine protein kinase</fullName>
        <ecNumber evidence="1">2.7.11.1</ecNumber>
    </recommendedName>
</protein>
<dbReference type="PROSITE" id="PS00108">
    <property type="entry name" value="PROTEIN_KINASE_ST"/>
    <property type="match status" value="1"/>
</dbReference>
<dbReference type="Pfam" id="PF00069">
    <property type="entry name" value="Pkinase"/>
    <property type="match status" value="1"/>
</dbReference>
<dbReference type="InterPro" id="IPR050235">
    <property type="entry name" value="CK1_Ser-Thr_kinase"/>
</dbReference>
<organism evidence="3">
    <name type="scientific">Henneguya salminicola</name>
    <name type="common">Myxosporean</name>
    <dbReference type="NCBI Taxonomy" id="69463"/>
    <lineage>
        <taxon>Eukaryota</taxon>
        <taxon>Metazoa</taxon>
        <taxon>Cnidaria</taxon>
        <taxon>Myxozoa</taxon>
        <taxon>Myxosporea</taxon>
        <taxon>Bivalvulida</taxon>
        <taxon>Platysporina</taxon>
        <taxon>Myxobolidae</taxon>
        <taxon>Henneguya</taxon>
    </lineage>
</organism>
<dbReference type="InterPro" id="IPR000719">
    <property type="entry name" value="Prot_kinase_dom"/>
</dbReference>
<evidence type="ECO:0000259" key="2">
    <source>
        <dbReference type="PROSITE" id="PS50011"/>
    </source>
</evidence>
<dbReference type="EMBL" id="GHBP01001114">
    <property type="protein sequence ID" value="NDJ92611.1"/>
    <property type="molecule type" value="Transcribed_RNA"/>
</dbReference>
<accession>A0A6G3MF69</accession>
<dbReference type="PROSITE" id="PS50011">
    <property type="entry name" value="PROTEIN_KINASE_DOM"/>
    <property type="match status" value="1"/>
</dbReference>
<evidence type="ECO:0000256" key="1">
    <source>
        <dbReference type="ARBA" id="ARBA00012513"/>
    </source>
</evidence>
<dbReference type="EC" id="2.7.11.1" evidence="1"/>
<dbReference type="SMART" id="SM00220">
    <property type="entry name" value="S_TKc"/>
    <property type="match status" value="1"/>
</dbReference>
<dbReference type="InterPro" id="IPR011009">
    <property type="entry name" value="Kinase-like_dom_sf"/>
</dbReference>
<dbReference type="InterPro" id="IPR008271">
    <property type="entry name" value="Ser/Thr_kinase_AS"/>
</dbReference>
<proteinExistence type="predicted"/>
<dbReference type="GO" id="GO:0004674">
    <property type="term" value="F:protein serine/threonine kinase activity"/>
    <property type="evidence" value="ECO:0007669"/>
    <property type="project" value="UniProtKB-EC"/>
</dbReference>
<dbReference type="Gene3D" id="1.10.510.10">
    <property type="entry name" value="Transferase(Phosphotransferase) domain 1"/>
    <property type="match status" value="1"/>
</dbReference>
<dbReference type="AlphaFoldDB" id="A0A6G3MF69"/>
<keyword evidence="3" id="KW-0808">Transferase</keyword>
<evidence type="ECO:0000313" key="3">
    <source>
        <dbReference type="EMBL" id="NDJ92611.1"/>
    </source>
</evidence>
<dbReference type="SUPFAM" id="SSF56112">
    <property type="entry name" value="Protein kinase-like (PK-like)"/>
    <property type="match status" value="1"/>
</dbReference>